<dbReference type="PANTHER" id="PTHR45712:SF22">
    <property type="entry name" value="INSULIN-LIKE GROWTH FACTOR-BINDING PROTEIN COMPLEX ACID LABILE SUBUNIT"/>
    <property type="match status" value="1"/>
</dbReference>
<dbReference type="AlphaFoldDB" id="A0A914VUQ2"/>
<name>A0A914VUQ2_9BILA</name>
<dbReference type="InterPro" id="IPR050333">
    <property type="entry name" value="SLRP"/>
</dbReference>
<dbReference type="PANTHER" id="PTHR45712">
    <property type="entry name" value="AGAP008170-PA"/>
    <property type="match status" value="1"/>
</dbReference>
<evidence type="ECO:0000256" key="2">
    <source>
        <dbReference type="ARBA" id="ARBA00022737"/>
    </source>
</evidence>
<evidence type="ECO:0000256" key="3">
    <source>
        <dbReference type="SAM" id="SignalP"/>
    </source>
</evidence>
<dbReference type="WBParaSite" id="PSAMB.scaffold2438size23239.g17870.t1">
    <property type="protein sequence ID" value="PSAMB.scaffold2438size23239.g17870.t1"/>
    <property type="gene ID" value="PSAMB.scaffold2438size23239.g17870"/>
</dbReference>
<protein>
    <submittedName>
        <fullName evidence="5">Uncharacterized protein</fullName>
    </submittedName>
</protein>
<dbReference type="Gene3D" id="3.80.10.10">
    <property type="entry name" value="Ribonuclease Inhibitor"/>
    <property type="match status" value="1"/>
</dbReference>
<dbReference type="SMART" id="SM00369">
    <property type="entry name" value="LRR_TYP"/>
    <property type="match status" value="4"/>
</dbReference>
<dbReference type="Pfam" id="PF13855">
    <property type="entry name" value="LRR_8"/>
    <property type="match status" value="2"/>
</dbReference>
<feature type="signal peptide" evidence="3">
    <location>
        <begin position="1"/>
        <end position="17"/>
    </location>
</feature>
<reference evidence="5" key="1">
    <citation type="submission" date="2022-11" db="UniProtKB">
        <authorList>
            <consortium name="WormBaseParasite"/>
        </authorList>
    </citation>
    <scope>IDENTIFICATION</scope>
</reference>
<dbReference type="SUPFAM" id="SSF52058">
    <property type="entry name" value="L domain-like"/>
    <property type="match status" value="1"/>
</dbReference>
<organism evidence="4 5">
    <name type="scientific">Plectus sambesii</name>
    <dbReference type="NCBI Taxonomy" id="2011161"/>
    <lineage>
        <taxon>Eukaryota</taxon>
        <taxon>Metazoa</taxon>
        <taxon>Ecdysozoa</taxon>
        <taxon>Nematoda</taxon>
        <taxon>Chromadorea</taxon>
        <taxon>Plectida</taxon>
        <taxon>Plectina</taxon>
        <taxon>Plectoidea</taxon>
        <taxon>Plectidae</taxon>
        <taxon>Plectus</taxon>
    </lineage>
</organism>
<sequence>MRLTLLAVLLPATIVIGSQLRCPASRRIKPCTCETVNASTGLVLVSCSNIRSWALVKHALRPFRRRKVYQIARLTIERIANRTSDTRTLQRMFRWLTIGELIIRNAPFGAATKIPRSIFKNTTVFALTIDGCGIKEIPANAFTDVQHLQELLLPNNEINHISHKFASAENGLLKIDLSRNNLSSIPQELLRKSSRLEALYLRGNRIVTVDEDDLSNCKSLLILDLSINFIEHIHPDAFSGLSRLDFLSLAFNPLDEGDSEPLRKLTNNCQLKTVDVSGTRVQLKNLISAKLTTLVAQQHDAINQTEICCLAGATKLTHLDLVGSQLNITTIRNCGATFPSVKQLDISRTETNITVIRHFPNVEKIYAYRM</sequence>
<evidence type="ECO:0000313" key="4">
    <source>
        <dbReference type="Proteomes" id="UP000887566"/>
    </source>
</evidence>
<feature type="chain" id="PRO_5036964202" evidence="3">
    <location>
        <begin position="18"/>
        <end position="370"/>
    </location>
</feature>
<dbReference type="InterPro" id="IPR003591">
    <property type="entry name" value="Leu-rich_rpt_typical-subtyp"/>
</dbReference>
<keyword evidence="3" id="KW-0732">Signal</keyword>
<evidence type="ECO:0000256" key="1">
    <source>
        <dbReference type="ARBA" id="ARBA00022614"/>
    </source>
</evidence>
<keyword evidence="2" id="KW-0677">Repeat</keyword>
<accession>A0A914VUQ2</accession>
<dbReference type="InterPro" id="IPR001611">
    <property type="entry name" value="Leu-rich_rpt"/>
</dbReference>
<evidence type="ECO:0000313" key="5">
    <source>
        <dbReference type="WBParaSite" id="PSAMB.scaffold2438size23239.g17870.t1"/>
    </source>
</evidence>
<keyword evidence="1" id="KW-0433">Leucine-rich repeat</keyword>
<keyword evidence="4" id="KW-1185">Reference proteome</keyword>
<proteinExistence type="predicted"/>
<dbReference type="Proteomes" id="UP000887566">
    <property type="component" value="Unplaced"/>
</dbReference>
<dbReference type="InterPro" id="IPR032675">
    <property type="entry name" value="LRR_dom_sf"/>
</dbReference>